<keyword evidence="2" id="KW-0812">Transmembrane</keyword>
<feature type="compositionally biased region" description="Basic and acidic residues" evidence="1">
    <location>
        <begin position="37"/>
        <end position="46"/>
    </location>
</feature>
<evidence type="ECO:0000313" key="3">
    <source>
        <dbReference type="EMBL" id="VDP26319.1"/>
    </source>
</evidence>
<protein>
    <submittedName>
        <fullName evidence="5">Secreted protein</fullName>
    </submittedName>
</protein>
<organism evidence="5">
    <name type="scientific">Soboliphyme baturini</name>
    <dbReference type="NCBI Taxonomy" id="241478"/>
    <lineage>
        <taxon>Eukaryota</taxon>
        <taxon>Metazoa</taxon>
        <taxon>Ecdysozoa</taxon>
        <taxon>Nematoda</taxon>
        <taxon>Enoplea</taxon>
        <taxon>Dorylaimia</taxon>
        <taxon>Dioctophymatida</taxon>
        <taxon>Dioctophymatoidea</taxon>
        <taxon>Soboliphymatidae</taxon>
        <taxon>Soboliphyme</taxon>
    </lineage>
</organism>
<dbReference type="EMBL" id="UZAM01013213">
    <property type="protein sequence ID" value="VDP26319.1"/>
    <property type="molecule type" value="Genomic_DNA"/>
</dbReference>
<accession>A0A183J1R9</accession>
<feature type="transmembrane region" description="Helical" evidence="2">
    <location>
        <begin position="6"/>
        <end position="27"/>
    </location>
</feature>
<keyword evidence="2" id="KW-0472">Membrane</keyword>
<reference evidence="3 4" key="2">
    <citation type="submission" date="2018-11" db="EMBL/GenBank/DDBJ databases">
        <authorList>
            <consortium name="Pathogen Informatics"/>
        </authorList>
    </citation>
    <scope>NUCLEOTIDE SEQUENCE [LARGE SCALE GENOMIC DNA]</scope>
</reference>
<gene>
    <name evidence="3" type="ORF">SBAD_LOCUS9817</name>
</gene>
<evidence type="ECO:0000256" key="2">
    <source>
        <dbReference type="SAM" id="Phobius"/>
    </source>
</evidence>
<dbReference type="AlphaFoldDB" id="A0A183J1R9"/>
<evidence type="ECO:0000256" key="1">
    <source>
        <dbReference type="SAM" id="MobiDB-lite"/>
    </source>
</evidence>
<evidence type="ECO:0000313" key="4">
    <source>
        <dbReference type="Proteomes" id="UP000270296"/>
    </source>
</evidence>
<sequence>MSLPLVAAQAPSCNGWTTTVLLLLLLLRSSSIRYEAKTGGGHERPRVQRTTTIPKESTKARRGPLLPCRRQSDRKHGADYRSINVCAEPSADFAAAVYLVTVVLSSAVF</sequence>
<proteinExistence type="predicted"/>
<keyword evidence="4" id="KW-1185">Reference proteome</keyword>
<feature type="region of interest" description="Disordered" evidence="1">
    <location>
        <begin position="37"/>
        <end position="62"/>
    </location>
</feature>
<dbReference type="WBParaSite" id="SBAD_0001016801-mRNA-1">
    <property type="protein sequence ID" value="SBAD_0001016801-mRNA-1"/>
    <property type="gene ID" value="SBAD_0001016801"/>
</dbReference>
<name>A0A183J1R9_9BILA</name>
<evidence type="ECO:0000313" key="5">
    <source>
        <dbReference type="WBParaSite" id="SBAD_0001016801-mRNA-1"/>
    </source>
</evidence>
<reference evidence="5" key="1">
    <citation type="submission" date="2016-06" db="UniProtKB">
        <authorList>
            <consortium name="WormBaseParasite"/>
        </authorList>
    </citation>
    <scope>IDENTIFICATION</scope>
</reference>
<keyword evidence="2" id="KW-1133">Transmembrane helix</keyword>
<dbReference type="Proteomes" id="UP000270296">
    <property type="component" value="Unassembled WGS sequence"/>
</dbReference>